<comment type="similarity">
    <text evidence="4">Belongs to the serine/threonine dehydratase family.</text>
</comment>
<dbReference type="GO" id="GO:0006567">
    <property type="term" value="P:L-threonine catabolic process"/>
    <property type="evidence" value="ECO:0007669"/>
    <property type="project" value="TreeGrafter"/>
</dbReference>
<dbReference type="Pfam" id="PF00291">
    <property type="entry name" value="PALP"/>
    <property type="match status" value="1"/>
</dbReference>
<evidence type="ECO:0000256" key="3">
    <source>
        <dbReference type="ARBA" id="ARBA00004742"/>
    </source>
</evidence>
<protein>
    <recommendedName>
        <fullName evidence="5">L-serine ammonia-lyase</fullName>
        <ecNumber evidence="5">4.3.1.17</ecNumber>
    </recommendedName>
</protein>
<keyword evidence="8" id="KW-0663">Pyridoxal phosphate</keyword>
<keyword evidence="6" id="KW-0312">Gluconeogenesis</keyword>
<evidence type="ECO:0000256" key="5">
    <source>
        <dbReference type="ARBA" id="ARBA00012093"/>
    </source>
</evidence>
<evidence type="ECO:0000256" key="7">
    <source>
        <dbReference type="ARBA" id="ARBA00022490"/>
    </source>
</evidence>
<gene>
    <name evidence="12" type="ORF">FA14DRAFT_160655</name>
</gene>
<dbReference type="GO" id="GO:0005737">
    <property type="term" value="C:cytoplasm"/>
    <property type="evidence" value="ECO:0007669"/>
    <property type="project" value="UniProtKB-SubCell"/>
</dbReference>
<dbReference type="STRING" id="1280837.A0A316VJ90"/>
<dbReference type="InterPro" id="IPR036052">
    <property type="entry name" value="TrpB-like_PALP_sf"/>
</dbReference>
<organism evidence="12 13">
    <name type="scientific">Meira miltonrushii</name>
    <dbReference type="NCBI Taxonomy" id="1280837"/>
    <lineage>
        <taxon>Eukaryota</taxon>
        <taxon>Fungi</taxon>
        <taxon>Dikarya</taxon>
        <taxon>Basidiomycota</taxon>
        <taxon>Ustilaginomycotina</taxon>
        <taxon>Exobasidiomycetes</taxon>
        <taxon>Exobasidiales</taxon>
        <taxon>Brachybasidiaceae</taxon>
        <taxon>Meira</taxon>
    </lineage>
</organism>
<evidence type="ECO:0000256" key="9">
    <source>
        <dbReference type="ARBA" id="ARBA00023239"/>
    </source>
</evidence>
<dbReference type="Gene3D" id="3.40.50.1100">
    <property type="match status" value="2"/>
</dbReference>
<dbReference type="GO" id="GO:0003941">
    <property type="term" value="F:L-serine ammonia-lyase activity"/>
    <property type="evidence" value="ECO:0007669"/>
    <property type="project" value="UniProtKB-EC"/>
</dbReference>
<dbReference type="Proteomes" id="UP000245771">
    <property type="component" value="Unassembled WGS sequence"/>
</dbReference>
<dbReference type="GeneID" id="37020550"/>
<evidence type="ECO:0000256" key="8">
    <source>
        <dbReference type="ARBA" id="ARBA00022898"/>
    </source>
</evidence>
<reference evidence="12 13" key="1">
    <citation type="journal article" date="2018" name="Mol. Biol. Evol.">
        <title>Broad Genomic Sampling Reveals a Smut Pathogenic Ancestry of the Fungal Clade Ustilaginomycotina.</title>
        <authorList>
            <person name="Kijpornyongpan T."/>
            <person name="Mondo S.J."/>
            <person name="Barry K."/>
            <person name="Sandor L."/>
            <person name="Lee J."/>
            <person name="Lipzen A."/>
            <person name="Pangilinan J."/>
            <person name="LaButti K."/>
            <person name="Hainaut M."/>
            <person name="Henrissat B."/>
            <person name="Grigoriev I.V."/>
            <person name="Spatafora J.W."/>
            <person name="Aime M.C."/>
        </authorList>
    </citation>
    <scope>NUCLEOTIDE SEQUENCE [LARGE SCALE GENOMIC DNA]</scope>
    <source>
        <strain evidence="12 13">MCA 3882</strain>
    </source>
</reference>
<dbReference type="InterPro" id="IPR001926">
    <property type="entry name" value="TrpB-like_PALP"/>
</dbReference>
<sequence length="383" mass="41507">MSEINGLNRIKGSPKQVFIRTPLLHSAPLSNLASKCGKRVDVYLKMEALQPSGSFKVRGLGNSILKAYDSTKGPFHIISSSGGNAGLAAAYCAREMEEQCTIFVPSTCEEFVKDLLRAEGANVIVAGAAWDECDIAAKELLQKEKSAGRMAYYVHPFEGEDTVEGHSTMMDEIFQQLQEVGVRNGRPDIVTCSAGGCGLLRGVMRGIQRAFSQDLPQVIVTQTFGANSLGSSITQARSKGQSWDDKDVVQVSLPAITSKATSLGAKTCSLQAVKEGLRYGDKLSSLIIEDRMAEDGAWRFAQDHRLLVELACSCVLAPIYHSKRILSKLLSGPNTESDEPIVMVVIVCGGNKINTEMIEQYRLESGKEPDLKNRKVTIDGASI</sequence>
<dbReference type="EC" id="4.3.1.17" evidence="5"/>
<dbReference type="EMBL" id="KZ819603">
    <property type="protein sequence ID" value="PWN35565.1"/>
    <property type="molecule type" value="Genomic_DNA"/>
</dbReference>
<dbReference type="RefSeq" id="XP_025355867.1">
    <property type="nucleotide sequence ID" value="XM_025498769.1"/>
</dbReference>
<evidence type="ECO:0000256" key="6">
    <source>
        <dbReference type="ARBA" id="ARBA00022432"/>
    </source>
</evidence>
<name>A0A316VJ90_9BASI</name>
<dbReference type="FunFam" id="3.40.50.1100:FF:000040">
    <property type="entry name" value="L-serine dehydratase, putative"/>
    <property type="match status" value="1"/>
</dbReference>
<comment type="subcellular location">
    <subcellularLocation>
        <location evidence="2">Cytoplasm</location>
    </subcellularLocation>
</comment>
<dbReference type="GO" id="GO:0006565">
    <property type="term" value="P:L-serine catabolic process"/>
    <property type="evidence" value="ECO:0007669"/>
    <property type="project" value="TreeGrafter"/>
</dbReference>
<evidence type="ECO:0000256" key="10">
    <source>
        <dbReference type="ARBA" id="ARBA00049406"/>
    </source>
</evidence>
<keyword evidence="7" id="KW-0963">Cytoplasm</keyword>
<evidence type="ECO:0000313" key="12">
    <source>
        <dbReference type="EMBL" id="PWN35565.1"/>
    </source>
</evidence>
<dbReference type="PANTHER" id="PTHR48078:SF2">
    <property type="entry name" value="CATABOLIC L-SERINE_THREONINE DEHYDRATASE"/>
    <property type="match status" value="1"/>
</dbReference>
<evidence type="ECO:0000256" key="4">
    <source>
        <dbReference type="ARBA" id="ARBA00010869"/>
    </source>
</evidence>
<evidence type="ECO:0000259" key="11">
    <source>
        <dbReference type="Pfam" id="PF00291"/>
    </source>
</evidence>
<comment type="pathway">
    <text evidence="3">Carbohydrate biosynthesis; gluconeogenesis.</text>
</comment>
<evidence type="ECO:0000256" key="1">
    <source>
        <dbReference type="ARBA" id="ARBA00001933"/>
    </source>
</evidence>
<keyword evidence="9" id="KW-0456">Lyase</keyword>
<dbReference type="SUPFAM" id="SSF53686">
    <property type="entry name" value="Tryptophan synthase beta subunit-like PLP-dependent enzymes"/>
    <property type="match status" value="1"/>
</dbReference>
<comment type="catalytic activity">
    <reaction evidence="10">
        <text>L-serine = pyruvate + NH4(+)</text>
        <dbReference type="Rhea" id="RHEA:19169"/>
        <dbReference type="ChEBI" id="CHEBI:15361"/>
        <dbReference type="ChEBI" id="CHEBI:28938"/>
        <dbReference type="ChEBI" id="CHEBI:33384"/>
        <dbReference type="EC" id="4.3.1.17"/>
    </reaction>
</comment>
<dbReference type="GO" id="GO:0006094">
    <property type="term" value="P:gluconeogenesis"/>
    <property type="evidence" value="ECO:0007669"/>
    <property type="project" value="UniProtKB-KW"/>
</dbReference>
<dbReference type="GO" id="GO:0004794">
    <property type="term" value="F:threonine deaminase activity"/>
    <property type="evidence" value="ECO:0007669"/>
    <property type="project" value="TreeGrafter"/>
</dbReference>
<accession>A0A316VJ90</accession>
<dbReference type="AlphaFoldDB" id="A0A316VJ90"/>
<dbReference type="InParanoid" id="A0A316VJ90"/>
<evidence type="ECO:0000313" key="13">
    <source>
        <dbReference type="Proteomes" id="UP000245771"/>
    </source>
</evidence>
<dbReference type="GO" id="GO:0009097">
    <property type="term" value="P:isoleucine biosynthetic process"/>
    <property type="evidence" value="ECO:0007669"/>
    <property type="project" value="TreeGrafter"/>
</dbReference>
<evidence type="ECO:0000256" key="2">
    <source>
        <dbReference type="ARBA" id="ARBA00004496"/>
    </source>
</evidence>
<dbReference type="PANTHER" id="PTHR48078">
    <property type="entry name" value="THREONINE DEHYDRATASE, MITOCHONDRIAL-RELATED"/>
    <property type="match status" value="1"/>
</dbReference>
<dbReference type="InterPro" id="IPR050147">
    <property type="entry name" value="Ser/Thr_Dehydratase"/>
</dbReference>
<comment type="cofactor">
    <cofactor evidence="1">
        <name>pyridoxal 5'-phosphate</name>
        <dbReference type="ChEBI" id="CHEBI:597326"/>
    </cofactor>
</comment>
<dbReference type="OrthoDB" id="7773036at2759"/>
<proteinExistence type="inferred from homology"/>
<feature type="domain" description="Tryptophan synthase beta chain-like PALP" evidence="11">
    <location>
        <begin position="19"/>
        <end position="324"/>
    </location>
</feature>
<keyword evidence="13" id="KW-1185">Reference proteome</keyword>